<dbReference type="AlphaFoldDB" id="A0AAV4U2S4"/>
<reference evidence="1 2" key="1">
    <citation type="submission" date="2021-06" db="EMBL/GenBank/DDBJ databases">
        <title>Caerostris darwini draft genome.</title>
        <authorList>
            <person name="Kono N."/>
            <person name="Arakawa K."/>
        </authorList>
    </citation>
    <scope>NUCLEOTIDE SEQUENCE [LARGE SCALE GENOMIC DNA]</scope>
</reference>
<keyword evidence="2" id="KW-1185">Reference proteome</keyword>
<evidence type="ECO:0000313" key="2">
    <source>
        <dbReference type="Proteomes" id="UP001054837"/>
    </source>
</evidence>
<name>A0AAV4U2S4_9ARAC</name>
<accession>A0AAV4U2S4</accession>
<organism evidence="1 2">
    <name type="scientific">Caerostris darwini</name>
    <dbReference type="NCBI Taxonomy" id="1538125"/>
    <lineage>
        <taxon>Eukaryota</taxon>
        <taxon>Metazoa</taxon>
        <taxon>Ecdysozoa</taxon>
        <taxon>Arthropoda</taxon>
        <taxon>Chelicerata</taxon>
        <taxon>Arachnida</taxon>
        <taxon>Araneae</taxon>
        <taxon>Araneomorphae</taxon>
        <taxon>Entelegynae</taxon>
        <taxon>Araneoidea</taxon>
        <taxon>Araneidae</taxon>
        <taxon>Caerostris</taxon>
    </lineage>
</organism>
<dbReference type="Proteomes" id="UP001054837">
    <property type="component" value="Unassembled WGS sequence"/>
</dbReference>
<comment type="caution">
    <text evidence="1">The sequence shown here is derived from an EMBL/GenBank/DDBJ whole genome shotgun (WGS) entry which is preliminary data.</text>
</comment>
<evidence type="ECO:0000313" key="1">
    <source>
        <dbReference type="EMBL" id="GIY52086.1"/>
    </source>
</evidence>
<proteinExistence type="predicted"/>
<protein>
    <submittedName>
        <fullName evidence="1">Uncharacterized protein</fullName>
    </submittedName>
</protein>
<dbReference type="EMBL" id="BPLQ01010629">
    <property type="protein sequence ID" value="GIY52086.1"/>
    <property type="molecule type" value="Genomic_DNA"/>
</dbReference>
<gene>
    <name evidence="1" type="ORF">CDAR_611731</name>
</gene>
<sequence length="82" mass="9111">MDVGGGMVAWKFRHSRSSPSSSLFRRRFSRADHTLVHSLGTHQSVMMIAGLRVRNMSIKRGVGETNYSAAFISDCRLGGDRL</sequence>